<keyword evidence="7 10" id="KW-0333">Golgi apparatus</keyword>
<keyword evidence="5 10" id="KW-0931">ER-Golgi transport</keyword>
<keyword evidence="8 10" id="KW-0472">Membrane</keyword>
<organism evidence="14 15">
    <name type="scientific">Bombardia bombarda</name>
    <dbReference type="NCBI Taxonomy" id="252184"/>
    <lineage>
        <taxon>Eukaryota</taxon>
        <taxon>Fungi</taxon>
        <taxon>Dikarya</taxon>
        <taxon>Ascomycota</taxon>
        <taxon>Pezizomycotina</taxon>
        <taxon>Sordariomycetes</taxon>
        <taxon>Sordariomycetidae</taxon>
        <taxon>Sordariales</taxon>
        <taxon>Lasiosphaeriaceae</taxon>
        <taxon>Bombardia</taxon>
    </lineage>
</organism>
<dbReference type="GO" id="GO:0030126">
    <property type="term" value="C:COPI vesicle coat"/>
    <property type="evidence" value="ECO:0007669"/>
    <property type="project" value="UniProtKB-UniRule"/>
</dbReference>
<dbReference type="PROSITE" id="PS51072">
    <property type="entry name" value="MHD"/>
    <property type="match status" value="1"/>
</dbReference>
<dbReference type="GO" id="GO:0006890">
    <property type="term" value="P:retrograde vesicle-mediated transport, Golgi to endoplasmic reticulum"/>
    <property type="evidence" value="ECO:0007669"/>
    <property type="project" value="UniProtKB-UniRule"/>
</dbReference>
<gene>
    <name evidence="14" type="ORF">B0T17DRAFT_508705</name>
</gene>
<dbReference type="InterPro" id="IPR036168">
    <property type="entry name" value="AP2_Mu_C_sf"/>
</dbReference>
<dbReference type="InterPro" id="IPR022775">
    <property type="entry name" value="AP_mu_sigma_su"/>
</dbReference>
<dbReference type="EMBL" id="JAULSR010000004">
    <property type="protein sequence ID" value="KAK0621350.1"/>
    <property type="molecule type" value="Genomic_DNA"/>
</dbReference>
<keyword evidence="15" id="KW-1185">Reference proteome</keyword>
<accession>A0AA40C1B8</accession>
<dbReference type="GO" id="GO:0000139">
    <property type="term" value="C:Golgi membrane"/>
    <property type="evidence" value="ECO:0007669"/>
    <property type="project" value="UniProtKB-SubCell"/>
</dbReference>
<feature type="domain" description="MHD" evidence="13">
    <location>
        <begin position="278"/>
        <end position="517"/>
    </location>
</feature>
<comment type="function">
    <text evidence="10">The coatomer is a cytosolic protein complex that binds to dilysine motifs and reversibly associates with Golgi non-clathrin-coated vesicles, which further mediate biosynthetic protein transport from the ER, via the Golgi up to the trans Golgi network. Coatomer complex is required for budding from Golgi membranes, and is essential for the retrograde Golgi-to-ER transport of dilysine-tagged proteins.</text>
</comment>
<keyword evidence="6 10" id="KW-0653">Protein transport</keyword>
<evidence type="ECO:0000256" key="7">
    <source>
        <dbReference type="ARBA" id="ARBA00023034"/>
    </source>
</evidence>
<comment type="subcellular location">
    <subcellularLocation>
        <location evidence="10 11">Cytoplasm</location>
    </subcellularLocation>
    <subcellularLocation>
        <location evidence="10 11">Cytoplasmic vesicle</location>
        <location evidence="10 11">COPI-coated vesicle membrane</location>
        <topology evidence="10 11">Peripheral membrane protein</topology>
        <orientation evidence="10 11">Cytoplasmic side</orientation>
    </subcellularLocation>
    <subcellularLocation>
        <location evidence="10 11">Golgi apparatus membrane</location>
        <topology evidence="10 11">Peripheral membrane protein</topology>
        <orientation evidence="10 11">Cytoplasmic side</orientation>
    </subcellularLocation>
</comment>
<protein>
    <recommendedName>
        <fullName evidence="10">Coatomer subunit delta</fullName>
    </recommendedName>
</protein>
<comment type="similarity">
    <text evidence="1 10">Belongs to the adaptor complexes medium subunit family. Delta-COP subfamily.</text>
</comment>
<evidence type="ECO:0000256" key="11">
    <source>
        <dbReference type="RuleBase" id="RU366052"/>
    </source>
</evidence>
<evidence type="ECO:0000256" key="10">
    <source>
        <dbReference type="RuleBase" id="RU364018"/>
    </source>
</evidence>
<dbReference type="CDD" id="cd09254">
    <property type="entry name" value="AP_delta-COPI_MHD"/>
    <property type="match status" value="1"/>
</dbReference>
<feature type="region of interest" description="Disordered" evidence="12">
    <location>
        <begin position="154"/>
        <end position="198"/>
    </location>
</feature>
<evidence type="ECO:0000256" key="1">
    <source>
        <dbReference type="ARBA" id="ARBA00010516"/>
    </source>
</evidence>
<dbReference type="InterPro" id="IPR027059">
    <property type="entry name" value="Coatomer_dsu"/>
</dbReference>
<reference evidence="14" key="1">
    <citation type="submission" date="2023-06" db="EMBL/GenBank/DDBJ databases">
        <title>Genome-scale phylogeny and comparative genomics of the fungal order Sordariales.</title>
        <authorList>
            <consortium name="Lawrence Berkeley National Laboratory"/>
            <person name="Hensen N."/>
            <person name="Bonometti L."/>
            <person name="Westerberg I."/>
            <person name="Brannstrom I.O."/>
            <person name="Guillou S."/>
            <person name="Cros-Aarteil S."/>
            <person name="Calhoun S."/>
            <person name="Haridas S."/>
            <person name="Kuo A."/>
            <person name="Mondo S."/>
            <person name="Pangilinan J."/>
            <person name="Riley R."/>
            <person name="LaButti K."/>
            <person name="Andreopoulos B."/>
            <person name="Lipzen A."/>
            <person name="Chen C."/>
            <person name="Yanf M."/>
            <person name="Daum C."/>
            <person name="Ng V."/>
            <person name="Clum A."/>
            <person name="Steindorff A."/>
            <person name="Ohm R."/>
            <person name="Martin F."/>
            <person name="Silar P."/>
            <person name="Natvig D."/>
            <person name="Lalanne C."/>
            <person name="Gautier V."/>
            <person name="Ament-velasquez S.L."/>
            <person name="Kruys A."/>
            <person name="Hutchinson M.I."/>
            <person name="Powell A.J."/>
            <person name="Barry K."/>
            <person name="Miller A.N."/>
            <person name="Grigoriev I.V."/>
            <person name="Debuchy R."/>
            <person name="Gladieux P."/>
            <person name="Thoren M.H."/>
            <person name="Johannesson H."/>
        </authorList>
    </citation>
    <scope>NUCLEOTIDE SEQUENCE</scope>
    <source>
        <strain evidence="14">SMH3391-2</strain>
    </source>
</reference>
<dbReference type="FunFam" id="3.30.450.60:FF:000003">
    <property type="entry name" value="Coatomer subunit delta"/>
    <property type="match status" value="1"/>
</dbReference>
<dbReference type="PANTHER" id="PTHR10121:SF0">
    <property type="entry name" value="COATOMER SUBUNIT DELTA"/>
    <property type="match status" value="1"/>
</dbReference>
<evidence type="ECO:0000256" key="3">
    <source>
        <dbReference type="ARBA" id="ARBA00022448"/>
    </source>
</evidence>
<dbReference type="InterPro" id="IPR011012">
    <property type="entry name" value="Longin-like_dom_sf"/>
</dbReference>
<comment type="caution">
    <text evidence="14">The sequence shown here is derived from an EMBL/GenBank/DDBJ whole genome shotgun (WGS) entry which is preliminary data.</text>
</comment>
<proteinExistence type="inferred from homology"/>
<evidence type="ECO:0000256" key="6">
    <source>
        <dbReference type="ARBA" id="ARBA00022927"/>
    </source>
</evidence>
<evidence type="ECO:0000256" key="4">
    <source>
        <dbReference type="ARBA" id="ARBA00022490"/>
    </source>
</evidence>
<dbReference type="Proteomes" id="UP001174934">
    <property type="component" value="Unassembled WGS sequence"/>
</dbReference>
<evidence type="ECO:0000256" key="9">
    <source>
        <dbReference type="ARBA" id="ARBA00023329"/>
    </source>
</evidence>
<evidence type="ECO:0000313" key="15">
    <source>
        <dbReference type="Proteomes" id="UP001174934"/>
    </source>
</evidence>
<dbReference type="AlphaFoldDB" id="A0AA40C1B8"/>
<comment type="subunit">
    <text evidence="2 10">Oligomeric complex that consists of at least the alpha, beta, beta', gamma, delta, epsilon and zeta subunits.</text>
</comment>
<feature type="compositionally biased region" description="Basic and acidic residues" evidence="12">
    <location>
        <begin position="154"/>
        <end position="174"/>
    </location>
</feature>
<dbReference type="GO" id="GO:0006888">
    <property type="term" value="P:endoplasmic reticulum to Golgi vesicle-mediated transport"/>
    <property type="evidence" value="ECO:0007669"/>
    <property type="project" value="TreeGrafter"/>
</dbReference>
<dbReference type="InterPro" id="IPR028565">
    <property type="entry name" value="MHD"/>
</dbReference>
<keyword evidence="4 10" id="KW-0963">Cytoplasm</keyword>
<dbReference type="GO" id="GO:0015031">
    <property type="term" value="P:protein transport"/>
    <property type="evidence" value="ECO:0007669"/>
    <property type="project" value="UniProtKB-KW"/>
</dbReference>
<evidence type="ECO:0000256" key="2">
    <source>
        <dbReference type="ARBA" id="ARBA00011775"/>
    </source>
</evidence>
<dbReference type="Pfam" id="PF00928">
    <property type="entry name" value="Adap_comp_sub"/>
    <property type="match status" value="1"/>
</dbReference>
<evidence type="ECO:0000256" key="12">
    <source>
        <dbReference type="SAM" id="MobiDB-lite"/>
    </source>
</evidence>
<dbReference type="SUPFAM" id="SSF49447">
    <property type="entry name" value="Second domain of Mu2 adaptin subunit (ap50) of ap2 adaptor"/>
    <property type="match status" value="1"/>
</dbReference>
<sequence>MVVLAASICTRGGKAVIARAFHDIKRSRIEALLASFPKAADSGTQHTTVEQDNVRFVYQPLDELYMVLITNKQSNILQDIDSLHLFAQVVSSTCKSLDEREILRNAFELLSAFDELVTLGYRENLSISQIKTFLEMESHEERIQEIISRNKELEATEERKRKAKQLEMQRKETARSGGGPRGGMPRTPVYPTYTPPARPAVTETYDTYEAEKNKSKFTAPKGKGMQLGKKSKTTDMFERVRGELGQEVDDTTPLVPVATPAAVEHVAAAPRISSTLDRDAIHVTINEAITAKLSREGSLNSFSVTGDLTLRVSDPSLTKVRLSLNATPSHGAQFRTHPNVDKAVFNSSKAIQMANLSKGFPVNNSVGVLRWRASPKADDASALPITFTVWVNKGSDGNCTITVEYELTGGDALRDVSVSVPYSTAEPVVSSFDAVYEVSGDSLEWTIGSVDEDNASGAFEFEAQADDENEFFPMQVRFSKTTPFVDVDVNSISLVEMGEEVTFSKEIKSVADSFIIE</sequence>
<dbReference type="PANTHER" id="PTHR10121">
    <property type="entry name" value="COATOMER SUBUNIT DELTA"/>
    <property type="match status" value="1"/>
</dbReference>
<keyword evidence="3 10" id="KW-0813">Transport</keyword>
<evidence type="ECO:0000259" key="13">
    <source>
        <dbReference type="PROSITE" id="PS51072"/>
    </source>
</evidence>
<keyword evidence="9 10" id="KW-0968">Cytoplasmic vesicle</keyword>
<dbReference type="SUPFAM" id="SSF64356">
    <property type="entry name" value="SNARE-like"/>
    <property type="match status" value="1"/>
</dbReference>
<name>A0AA40C1B8_9PEZI</name>
<evidence type="ECO:0000256" key="5">
    <source>
        <dbReference type="ARBA" id="ARBA00022892"/>
    </source>
</evidence>
<feature type="compositionally biased region" description="Low complexity" evidence="12">
    <location>
        <begin position="183"/>
        <end position="192"/>
    </location>
</feature>
<evidence type="ECO:0000256" key="8">
    <source>
        <dbReference type="ARBA" id="ARBA00023136"/>
    </source>
</evidence>
<evidence type="ECO:0000313" key="14">
    <source>
        <dbReference type="EMBL" id="KAK0621350.1"/>
    </source>
</evidence>
<dbReference type="Gene3D" id="2.60.40.1170">
    <property type="entry name" value="Mu homology domain, subdomain B"/>
    <property type="match status" value="2"/>
</dbReference>
<dbReference type="Gene3D" id="3.30.450.60">
    <property type="match status" value="1"/>
</dbReference>
<dbReference type="CDD" id="cd14830">
    <property type="entry name" value="Delta_COP_N"/>
    <property type="match status" value="1"/>
</dbReference>
<dbReference type="GO" id="GO:0051645">
    <property type="term" value="P:Golgi localization"/>
    <property type="evidence" value="ECO:0007669"/>
    <property type="project" value="TreeGrafter"/>
</dbReference>
<dbReference type="Pfam" id="PF01217">
    <property type="entry name" value="Clat_adaptor_s"/>
    <property type="match status" value="1"/>
</dbReference>